<dbReference type="Gene3D" id="3.20.20.80">
    <property type="entry name" value="Glycosidases"/>
    <property type="match status" value="1"/>
</dbReference>
<keyword evidence="5" id="KW-1185">Reference proteome</keyword>
<dbReference type="PROSITE" id="PS51910">
    <property type="entry name" value="GH18_2"/>
    <property type="match status" value="1"/>
</dbReference>
<dbReference type="GO" id="GO:0016798">
    <property type="term" value="F:hydrolase activity, acting on glycosyl bonds"/>
    <property type="evidence" value="ECO:0007669"/>
    <property type="project" value="UniProtKB-KW"/>
</dbReference>
<keyword evidence="1" id="KW-0378">Hydrolase</keyword>
<dbReference type="SUPFAM" id="SSF51445">
    <property type="entry name" value="(Trans)glycosidases"/>
    <property type="match status" value="1"/>
</dbReference>
<dbReference type="SMART" id="SM00636">
    <property type="entry name" value="Glyco_18"/>
    <property type="match status" value="1"/>
</dbReference>
<dbReference type="AlphaFoldDB" id="A0A0H5SJI7"/>
<evidence type="ECO:0000256" key="1">
    <source>
        <dbReference type="ARBA" id="ARBA00023295"/>
    </source>
</evidence>
<evidence type="ECO:0000259" key="2">
    <source>
        <dbReference type="PROSITE" id="PS51782"/>
    </source>
</evidence>
<dbReference type="InterPro" id="IPR017853">
    <property type="entry name" value="GH"/>
</dbReference>
<dbReference type="PROSITE" id="PS51782">
    <property type="entry name" value="LYSM"/>
    <property type="match status" value="2"/>
</dbReference>
<dbReference type="InterPro" id="IPR036779">
    <property type="entry name" value="LysM_dom_sf"/>
</dbReference>
<dbReference type="InterPro" id="IPR011583">
    <property type="entry name" value="Chitinase_II/V-like_cat"/>
</dbReference>
<dbReference type="Gene3D" id="3.10.350.10">
    <property type="entry name" value="LysM domain"/>
    <property type="match status" value="2"/>
</dbReference>
<dbReference type="PANTHER" id="PTHR46066">
    <property type="entry name" value="CHITINASE DOMAIN-CONTAINING PROTEIN 1 FAMILY MEMBER"/>
    <property type="match status" value="1"/>
</dbReference>
<dbReference type="Pfam" id="PF01476">
    <property type="entry name" value="LysM"/>
    <property type="match status" value="2"/>
</dbReference>
<evidence type="ECO:0008006" key="6">
    <source>
        <dbReference type="Google" id="ProtNLM"/>
    </source>
</evidence>
<dbReference type="RefSeq" id="WP_103203745.1">
    <property type="nucleotide sequence ID" value="NZ_CVTD020000027.1"/>
</dbReference>
<dbReference type="CDD" id="cd00118">
    <property type="entry name" value="LysM"/>
    <property type="match status" value="2"/>
</dbReference>
<protein>
    <recommendedName>
        <fullName evidence="6">Spore germination protein</fullName>
    </recommendedName>
</protein>
<dbReference type="SMART" id="SM00257">
    <property type="entry name" value="LysM"/>
    <property type="match status" value="2"/>
</dbReference>
<dbReference type="GO" id="GO:0008061">
    <property type="term" value="F:chitin binding"/>
    <property type="evidence" value="ECO:0007669"/>
    <property type="project" value="InterPro"/>
</dbReference>
<keyword evidence="1" id="KW-0326">Glycosidase</keyword>
<dbReference type="GO" id="GO:0070492">
    <property type="term" value="F:oligosaccharide binding"/>
    <property type="evidence" value="ECO:0007669"/>
    <property type="project" value="TreeGrafter"/>
</dbReference>
<gene>
    <name evidence="4" type="ORF">HHT355_2486</name>
</gene>
<evidence type="ECO:0000313" key="4">
    <source>
        <dbReference type="EMBL" id="CRZ35672.1"/>
    </source>
</evidence>
<feature type="domain" description="LysM" evidence="2">
    <location>
        <begin position="2"/>
        <end position="46"/>
    </location>
</feature>
<dbReference type="Gene3D" id="3.10.50.10">
    <property type="match status" value="1"/>
</dbReference>
<dbReference type="InterPro" id="IPR001223">
    <property type="entry name" value="Glyco_hydro18_cat"/>
</dbReference>
<accession>A0A0H5SJI7</accession>
<organism evidence="4 5">
    <name type="scientific">Herbinix hemicellulosilytica</name>
    <dbReference type="NCBI Taxonomy" id="1564487"/>
    <lineage>
        <taxon>Bacteria</taxon>
        <taxon>Bacillati</taxon>
        <taxon>Bacillota</taxon>
        <taxon>Clostridia</taxon>
        <taxon>Lachnospirales</taxon>
        <taxon>Lachnospiraceae</taxon>
        <taxon>Herbinix</taxon>
    </lineage>
</organism>
<feature type="domain" description="LysM" evidence="2">
    <location>
        <begin position="51"/>
        <end position="96"/>
    </location>
</feature>
<dbReference type="GO" id="GO:0012505">
    <property type="term" value="C:endomembrane system"/>
    <property type="evidence" value="ECO:0007669"/>
    <property type="project" value="TreeGrafter"/>
</dbReference>
<reference evidence="4 5" key="1">
    <citation type="submission" date="2015-06" db="EMBL/GenBank/DDBJ databases">
        <authorList>
            <person name="Wibberg Daniel"/>
        </authorList>
    </citation>
    <scope>NUCLEOTIDE SEQUENCE [LARGE SCALE GENOMIC DNA]</scope>
    <source>
        <strain evidence="4 5">T3/55T</strain>
    </source>
</reference>
<sequence length="430" mass="48833">MHIHVVQPGDTIQSIAETYGLPPEVIVRDNGLDFLDNLVIGQTIVIATPQIVYTVKPGDTLTEIAASHNVSVMQLLQNNPYLADREFIYPGDRIVISYEKNGYMATHSITLPFVHVRTLRKTLPYLTYISVVNYTATDEGDIITYYDDTEFIRLAKEYNTIPLMFLTTLTLQGEANIKAAFNLILNEEIQDRLAENILNILKSKGFYGINISFEFITPSNLPYVESAYARIANRIISEGYLAFATINPDIRMTGSTVEFLRIDYSLLNQIIDNVLFMNYEWAVNPNPPSPISSIYSIEIYLNYLLETISPYKLNLGISTIGYDWELPFFTGVSQVRALTYDSAVALARNEQVPIHFDEISQTPFFLYTENGATPREHIVWFIDARSINALLNLVAENNLHGIGIWNISVFNPQLWLLVNSQYDIIKREVS</sequence>
<proteinExistence type="predicted"/>
<dbReference type="PANTHER" id="PTHR46066:SF2">
    <property type="entry name" value="CHITINASE DOMAIN-CONTAINING PROTEIN 1"/>
    <property type="match status" value="1"/>
</dbReference>
<dbReference type="SUPFAM" id="SSF54106">
    <property type="entry name" value="LysM domain"/>
    <property type="match status" value="2"/>
</dbReference>
<dbReference type="InterPro" id="IPR018392">
    <property type="entry name" value="LysM"/>
</dbReference>
<dbReference type="Pfam" id="PF00704">
    <property type="entry name" value="Glyco_hydro_18"/>
    <property type="match status" value="1"/>
</dbReference>
<name>A0A0H5SJI7_HERHM</name>
<feature type="domain" description="GH18" evidence="3">
    <location>
        <begin position="98"/>
        <end position="428"/>
    </location>
</feature>
<dbReference type="EMBL" id="CVTD020000027">
    <property type="protein sequence ID" value="CRZ35672.1"/>
    <property type="molecule type" value="Genomic_DNA"/>
</dbReference>
<evidence type="ECO:0000259" key="3">
    <source>
        <dbReference type="PROSITE" id="PS51910"/>
    </source>
</evidence>
<dbReference type="OrthoDB" id="9769314at2"/>
<dbReference type="InterPro" id="IPR029070">
    <property type="entry name" value="Chitinase_insertion_sf"/>
</dbReference>
<dbReference type="Proteomes" id="UP000236497">
    <property type="component" value="Unassembled WGS sequence"/>
</dbReference>
<dbReference type="GO" id="GO:0005975">
    <property type="term" value="P:carbohydrate metabolic process"/>
    <property type="evidence" value="ECO:0007669"/>
    <property type="project" value="InterPro"/>
</dbReference>
<evidence type="ECO:0000313" key="5">
    <source>
        <dbReference type="Proteomes" id="UP000236497"/>
    </source>
</evidence>